<evidence type="ECO:0000259" key="1">
    <source>
        <dbReference type="Pfam" id="PF10727"/>
    </source>
</evidence>
<gene>
    <name evidence="3" type="ORF">C0Z19_04810</name>
</gene>
<dbReference type="InterPro" id="IPR037108">
    <property type="entry name" value="TM1727-like_C_sf"/>
</dbReference>
<dbReference type="Gene3D" id="1.10.1040.20">
    <property type="entry name" value="ProC-like, C-terminal domain"/>
    <property type="match status" value="1"/>
</dbReference>
<dbReference type="InterPro" id="IPR008927">
    <property type="entry name" value="6-PGluconate_DH-like_C_sf"/>
</dbReference>
<dbReference type="InterPro" id="IPR019665">
    <property type="entry name" value="OxRdtase/DH_put_Rossmann_dom"/>
</dbReference>
<accession>A0A2N7WCK7</accession>
<proteinExistence type="predicted"/>
<dbReference type="SUPFAM" id="SSF51735">
    <property type="entry name" value="NAD(P)-binding Rossmann-fold domains"/>
    <property type="match status" value="1"/>
</dbReference>
<dbReference type="Proteomes" id="UP000235347">
    <property type="component" value="Unassembled WGS sequence"/>
</dbReference>
<dbReference type="RefSeq" id="WP_102608658.1">
    <property type="nucleotide sequence ID" value="NZ_CADIKD010000016.1"/>
</dbReference>
<feature type="domain" description="Putative oxidoreductase/dehydrogenase Rossmann-like" evidence="1">
    <location>
        <begin position="5"/>
        <end position="130"/>
    </location>
</feature>
<evidence type="ECO:0000259" key="2">
    <source>
        <dbReference type="Pfam" id="PF10728"/>
    </source>
</evidence>
<feature type="domain" description="DUF2520" evidence="2">
    <location>
        <begin position="147"/>
        <end position="275"/>
    </location>
</feature>
<dbReference type="SUPFAM" id="SSF48179">
    <property type="entry name" value="6-phosphogluconate dehydrogenase C-terminal domain-like"/>
    <property type="match status" value="1"/>
</dbReference>
<dbReference type="InterPro" id="IPR018931">
    <property type="entry name" value="DUF2520"/>
</dbReference>
<name>A0A2N7WCK7_9BURK</name>
<protein>
    <submittedName>
        <fullName evidence="3">DUF2520 domain-containing protein</fullName>
    </submittedName>
</protein>
<dbReference type="PANTHER" id="PTHR40459">
    <property type="entry name" value="CONSERVED HYPOTHETICAL ALANINE AND LEUCINE RICH PROTEIN"/>
    <property type="match status" value="1"/>
</dbReference>
<organism evidence="3 4">
    <name type="scientific">Trinickia soli</name>
    <dbReference type="NCBI Taxonomy" id="380675"/>
    <lineage>
        <taxon>Bacteria</taxon>
        <taxon>Pseudomonadati</taxon>
        <taxon>Pseudomonadota</taxon>
        <taxon>Betaproteobacteria</taxon>
        <taxon>Burkholderiales</taxon>
        <taxon>Burkholderiaceae</taxon>
        <taxon>Trinickia</taxon>
    </lineage>
</organism>
<comment type="caution">
    <text evidence="3">The sequence shown here is derived from an EMBL/GenBank/DDBJ whole genome shotgun (WGS) entry which is preliminary data.</text>
</comment>
<dbReference type="AlphaFoldDB" id="A0A2N7WCK7"/>
<dbReference type="EMBL" id="PNYB01000003">
    <property type="protein sequence ID" value="PMS27085.1"/>
    <property type="molecule type" value="Genomic_DNA"/>
</dbReference>
<dbReference type="Gene3D" id="3.40.50.720">
    <property type="entry name" value="NAD(P)-binding Rossmann-like Domain"/>
    <property type="match status" value="1"/>
</dbReference>
<reference evidence="3 4" key="1">
    <citation type="submission" date="2018-01" db="EMBL/GenBank/DDBJ databases">
        <title>Whole genome analyses suggest that Burkholderia sensu lato contains two further novel genera in the rhizoxinica-symbiotica group Mycetohabitans gen. nov., and Trinickia gen. nov.: implications for the evolution of diazotrophy and nodulation in the Burkholderiaceae.</title>
        <authorList>
            <person name="Estrada-de los Santos P."/>
            <person name="Palmer M."/>
            <person name="Chavez-Ramirez B."/>
            <person name="Beukes C."/>
            <person name="Steenkamp E.T."/>
            <person name="Hirsch A.M."/>
            <person name="Manyaka P."/>
            <person name="Maluk M."/>
            <person name="Lafos M."/>
            <person name="Crook M."/>
            <person name="Gross E."/>
            <person name="Simon M.F."/>
            <person name="Bueno dos Reis Junior F."/>
            <person name="Poole P.S."/>
            <person name="Venter S.N."/>
            <person name="James E.K."/>
        </authorList>
    </citation>
    <scope>NUCLEOTIDE SEQUENCE [LARGE SCALE GENOMIC DNA]</scope>
    <source>
        <strain evidence="3 4">GP25-8</strain>
    </source>
</reference>
<dbReference type="Pfam" id="PF10728">
    <property type="entry name" value="DUF2520"/>
    <property type="match status" value="1"/>
</dbReference>
<dbReference type="InterPro" id="IPR036291">
    <property type="entry name" value="NAD(P)-bd_dom_sf"/>
</dbReference>
<keyword evidence="4" id="KW-1185">Reference proteome</keyword>
<dbReference type="PANTHER" id="PTHR40459:SF1">
    <property type="entry name" value="CONSERVED HYPOTHETICAL ALANINE AND LEUCINE RICH PROTEIN"/>
    <property type="match status" value="1"/>
</dbReference>
<sequence length="312" mass="32219">MPPSSTRPFPARPRLGFVGVGRLARCLAAGFAAAGYPVVAVAGRSPASAQRLADNLPHCRAVSDAQAVVDASELVFLAVPDDNIGTIANELRFDACDGRSMALVHCSGATDVEVLARAREQGALIGGFHPLYLFSGEAADLERIAGCSVTIEAQAELAAVLEALARALGCATLALPGGQRMLYHGAAHYAASFALAALGEATDIWRRLGFDEEQALRALLPMLAGTVEAARGKGLAGALAGPVSRGDASVLEQQLAAFETLGEDHAALYGLLSRRALALVRRRAQPPASVEAMADAVQASLERSLARSAGST</sequence>
<evidence type="ECO:0000313" key="4">
    <source>
        <dbReference type="Proteomes" id="UP000235347"/>
    </source>
</evidence>
<dbReference type="Pfam" id="PF10727">
    <property type="entry name" value="Rossmann-like"/>
    <property type="match status" value="1"/>
</dbReference>
<evidence type="ECO:0000313" key="3">
    <source>
        <dbReference type="EMBL" id="PMS27085.1"/>
    </source>
</evidence>